<dbReference type="InterPro" id="IPR051280">
    <property type="entry name" value="Cl-channel/antiporter"/>
</dbReference>
<dbReference type="Pfam" id="PF00654">
    <property type="entry name" value="Voltage_CLC"/>
    <property type="match status" value="1"/>
</dbReference>
<keyword evidence="8 11" id="KW-0472">Membrane</keyword>
<dbReference type="GO" id="GO:0005254">
    <property type="term" value="F:chloride channel activity"/>
    <property type="evidence" value="ECO:0007669"/>
    <property type="project" value="UniProtKB-UniRule"/>
</dbReference>
<dbReference type="PANTHER" id="PTHR11689:SF136">
    <property type="entry name" value="H(+)_CL(-) EXCHANGE TRANSPORTER 7"/>
    <property type="match status" value="1"/>
</dbReference>
<evidence type="ECO:0000256" key="8">
    <source>
        <dbReference type="ARBA" id="ARBA00023136"/>
    </source>
</evidence>
<keyword evidence="9 11" id="KW-0868">Chloride</keyword>
<evidence type="ECO:0000256" key="6">
    <source>
        <dbReference type="ARBA" id="ARBA00023065"/>
    </source>
</evidence>
<dbReference type="Gene3D" id="3.90.1280.20">
    <property type="match status" value="1"/>
</dbReference>
<evidence type="ECO:0000256" key="2">
    <source>
        <dbReference type="ARBA" id="ARBA00022448"/>
    </source>
</evidence>
<feature type="transmembrane region" description="Helical" evidence="11">
    <location>
        <begin position="101"/>
        <end position="118"/>
    </location>
</feature>
<protein>
    <recommendedName>
        <fullName evidence="11">Chloride channel protein</fullName>
    </recommendedName>
</protein>
<feature type="domain" description="CBS" evidence="12">
    <location>
        <begin position="407"/>
        <end position="464"/>
    </location>
</feature>
<feature type="transmembrane region" description="Helical" evidence="11">
    <location>
        <begin position="71"/>
        <end position="95"/>
    </location>
</feature>
<comment type="caution">
    <text evidence="11">Lacks conserved residue(s) required for the propagation of feature annotation.</text>
</comment>
<comment type="subcellular location">
    <subcellularLocation>
        <location evidence="1 11">Membrane</location>
        <topology evidence="1 11">Multi-pass membrane protein</topology>
    </subcellularLocation>
</comment>
<dbReference type="SUPFAM" id="SSF54631">
    <property type="entry name" value="CBS-domain pair"/>
    <property type="match status" value="1"/>
</dbReference>
<dbReference type="AlphaFoldDB" id="A0A6A0GNT7"/>
<dbReference type="PROSITE" id="PS51371">
    <property type="entry name" value="CBS"/>
    <property type="match status" value="1"/>
</dbReference>
<dbReference type="EMBL" id="JQDR03017826">
    <property type="protein sequence ID" value="KAA0183354.1"/>
    <property type="molecule type" value="Genomic_DNA"/>
</dbReference>
<evidence type="ECO:0000256" key="11">
    <source>
        <dbReference type="RuleBase" id="RU361221"/>
    </source>
</evidence>
<evidence type="ECO:0000256" key="4">
    <source>
        <dbReference type="ARBA" id="ARBA00022737"/>
    </source>
</evidence>
<evidence type="ECO:0000256" key="9">
    <source>
        <dbReference type="ARBA" id="ARBA00023214"/>
    </source>
</evidence>
<keyword evidence="6 11" id="KW-0406">Ion transport</keyword>
<keyword evidence="3 11" id="KW-0812">Transmembrane</keyword>
<dbReference type="InterPro" id="IPR000644">
    <property type="entry name" value="CBS_dom"/>
</dbReference>
<evidence type="ECO:0000256" key="10">
    <source>
        <dbReference type="PROSITE-ProRule" id="PRU00703"/>
    </source>
</evidence>
<keyword evidence="4" id="KW-0677">Repeat</keyword>
<keyword evidence="7 10" id="KW-0129">CBS domain</keyword>
<comment type="similarity">
    <text evidence="11">Belongs to the chloride channel (TC 2.A.49) family.</text>
</comment>
<keyword evidence="5 11" id="KW-1133">Transmembrane helix</keyword>
<keyword evidence="2 11" id="KW-0813">Transport</keyword>
<evidence type="ECO:0000256" key="3">
    <source>
        <dbReference type="ARBA" id="ARBA00022692"/>
    </source>
</evidence>
<dbReference type="GO" id="GO:0005765">
    <property type="term" value="C:lysosomal membrane"/>
    <property type="evidence" value="ECO:0007669"/>
    <property type="project" value="TreeGrafter"/>
</dbReference>
<evidence type="ECO:0000256" key="1">
    <source>
        <dbReference type="ARBA" id="ARBA00004141"/>
    </source>
</evidence>
<name>A0A6A0GNT7_HYAAZ</name>
<sequence length="476" mass="53968">MFHHLTGTYQVLTLVVHFIMTSLIACYTYGLGVPSGLFIPSLLNGASFGRLIGVLMSKIYPNAPNFSEGKYALAGASAFLAGVVRMTLSLVCILMESCGSVTFTVTLMFIIFVAKYVGDKFNHGLYDVHIRLNGVPFLEPKPDPQLETLFAKQAVSSPVVCLRPVESVRRLLIISRLCTYNGFPVVWNDKVALYGSQDRPGSACSRRSTSLVVDADESSYKHQAAVQIDLELPNSSMDETDVLDEVLRADAHYLKRHYEKLNVRLGLTSEEVRSSLLTDSCINRFSELPCDDEEEDEDHMSYVPVSHDANMKRHVHWYNTESAPQDLDAHAKRTLYEAQGILCGLVLRSQIMVMLKNKMFIEKEGYLNDTFKDLRLFRDAYPRFYDLEAVDLTPEDLDCHVDFRPYMNPAPHTVSTRMNFTRVFESFRSLGLRHQVMVNNRYNVVGMITRKDLVKLYTKKTKDGISVLRMTVHERA</sequence>
<organism evidence="13">
    <name type="scientific">Hyalella azteca</name>
    <name type="common">Amphipod</name>
    <dbReference type="NCBI Taxonomy" id="294128"/>
    <lineage>
        <taxon>Eukaryota</taxon>
        <taxon>Metazoa</taxon>
        <taxon>Ecdysozoa</taxon>
        <taxon>Arthropoda</taxon>
        <taxon>Crustacea</taxon>
        <taxon>Multicrustacea</taxon>
        <taxon>Malacostraca</taxon>
        <taxon>Eumalacostraca</taxon>
        <taxon>Peracarida</taxon>
        <taxon>Amphipoda</taxon>
        <taxon>Senticaudata</taxon>
        <taxon>Talitrida</taxon>
        <taxon>Talitroidea</taxon>
        <taxon>Hyalellidae</taxon>
        <taxon>Hyalella</taxon>
    </lineage>
</organism>
<proteinExistence type="inferred from homology"/>
<dbReference type="PANTHER" id="PTHR11689">
    <property type="entry name" value="CHLORIDE CHANNEL PROTEIN CLC FAMILY MEMBER"/>
    <property type="match status" value="1"/>
</dbReference>
<evidence type="ECO:0000313" key="13">
    <source>
        <dbReference type="EMBL" id="KAA0183354.1"/>
    </source>
</evidence>
<dbReference type="InterPro" id="IPR001807">
    <property type="entry name" value="ClC"/>
</dbReference>
<reference evidence="13" key="2">
    <citation type="journal article" date="2018" name="Environ. Sci. Technol.">
        <title>The Toxicogenome of Hyalella azteca: A Model for Sediment Ecotoxicology and Evolutionary Toxicology.</title>
        <authorList>
            <person name="Poynton H.C."/>
            <person name="Hasenbein S."/>
            <person name="Benoit J.B."/>
            <person name="Sepulveda M.S."/>
            <person name="Poelchau M.F."/>
            <person name="Hughes D.S.T."/>
            <person name="Murali S.C."/>
            <person name="Chen S."/>
            <person name="Glastad K.M."/>
            <person name="Goodisman M.A.D."/>
            <person name="Werren J.H."/>
            <person name="Vineis J.H."/>
            <person name="Bowen J.L."/>
            <person name="Friedrich M."/>
            <person name="Jones J."/>
            <person name="Robertson H.M."/>
            <person name="Feyereisen R."/>
            <person name="Mechler-Hickson A."/>
            <person name="Mathers N."/>
            <person name="Lee C.E."/>
            <person name="Colbourne J.K."/>
            <person name="Biales A."/>
            <person name="Johnston J.S."/>
            <person name="Wellborn G.A."/>
            <person name="Rosendale A.J."/>
            <person name="Cridge A.G."/>
            <person name="Munoz-Torres M.C."/>
            <person name="Bain P.A."/>
            <person name="Manny A.R."/>
            <person name="Major K.M."/>
            <person name="Lambert F.N."/>
            <person name="Vulpe C.D."/>
            <person name="Tuck P."/>
            <person name="Blalock B.J."/>
            <person name="Lin Y.Y."/>
            <person name="Smith M.E."/>
            <person name="Ochoa-Acuna H."/>
            <person name="Chen M.M."/>
            <person name="Childers C.P."/>
            <person name="Qu J."/>
            <person name="Dugan S."/>
            <person name="Lee S.L."/>
            <person name="Chao H."/>
            <person name="Dinh H."/>
            <person name="Han Y."/>
            <person name="Doddapaneni H."/>
            <person name="Worley K.C."/>
            <person name="Muzny D.M."/>
            <person name="Gibbs R.A."/>
            <person name="Richards S."/>
        </authorList>
    </citation>
    <scope>NUCLEOTIDE SEQUENCE</scope>
    <source>
        <strain evidence="13">HAZT.00-mixed</strain>
        <tissue evidence="13">Whole organism</tissue>
    </source>
</reference>
<dbReference type="PRINTS" id="PR00762">
    <property type="entry name" value="CLCHANNEL"/>
</dbReference>
<dbReference type="InterPro" id="IPR014743">
    <property type="entry name" value="Cl-channel_core"/>
</dbReference>
<dbReference type="Pfam" id="PF00571">
    <property type="entry name" value="CBS"/>
    <property type="match status" value="1"/>
</dbReference>
<gene>
    <name evidence="13" type="ORF">HAZT_HAZT011318</name>
</gene>
<evidence type="ECO:0000259" key="12">
    <source>
        <dbReference type="PROSITE" id="PS51371"/>
    </source>
</evidence>
<feature type="transmembrane region" description="Helical" evidence="11">
    <location>
        <begin position="12"/>
        <end position="31"/>
    </location>
</feature>
<dbReference type="Proteomes" id="UP000711488">
    <property type="component" value="Unassembled WGS sequence"/>
</dbReference>
<evidence type="ECO:0000256" key="7">
    <source>
        <dbReference type="ARBA" id="ARBA00023122"/>
    </source>
</evidence>
<reference evidence="13" key="1">
    <citation type="submission" date="2014-08" db="EMBL/GenBank/DDBJ databases">
        <authorList>
            <person name="Murali S."/>
            <person name="Richards S."/>
            <person name="Bandaranaike D."/>
            <person name="Bellair M."/>
            <person name="Blankenburg K."/>
            <person name="Chao H."/>
            <person name="Dinh H."/>
            <person name="Doddapaneni H."/>
            <person name="Dugan-Rocha S."/>
            <person name="Elkadiri S."/>
            <person name="Gnanaolivu R."/>
            <person name="Hughes D."/>
            <person name="Lee S."/>
            <person name="Li M."/>
            <person name="Ming W."/>
            <person name="Munidasa M."/>
            <person name="Muniz J."/>
            <person name="Nguyen L."/>
            <person name="Osuji N."/>
            <person name="Pu L.-L."/>
            <person name="Puazo M."/>
            <person name="Skinner E."/>
            <person name="Qu C."/>
            <person name="Quiroz J."/>
            <person name="Raj R."/>
            <person name="Weissenberger G."/>
            <person name="Xin Y."/>
            <person name="Zou X."/>
            <person name="Han Y."/>
            <person name="Worley K."/>
            <person name="Muzny D."/>
            <person name="Gibbs R."/>
        </authorList>
    </citation>
    <scope>NUCLEOTIDE SEQUENCE</scope>
    <source>
        <strain evidence="13">HAZT.00-mixed</strain>
        <tissue evidence="13">Whole organism</tissue>
    </source>
</reference>
<accession>A0A6A0GNT7</accession>
<dbReference type="Gene3D" id="1.10.3080.10">
    <property type="entry name" value="Clc chloride channel"/>
    <property type="match status" value="1"/>
</dbReference>
<comment type="caution">
    <text evidence="13">The sequence shown here is derived from an EMBL/GenBank/DDBJ whole genome shotgun (WGS) entry which is preliminary data.</text>
</comment>
<reference evidence="13" key="3">
    <citation type="submission" date="2019-06" db="EMBL/GenBank/DDBJ databases">
        <authorList>
            <person name="Poynton C."/>
            <person name="Hasenbein S."/>
            <person name="Benoit J.B."/>
            <person name="Sepulveda M.S."/>
            <person name="Poelchau M.F."/>
            <person name="Murali S.C."/>
            <person name="Chen S."/>
            <person name="Glastad K.M."/>
            <person name="Werren J.H."/>
            <person name="Vineis J.H."/>
            <person name="Bowen J.L."/>
            <person name="Friedrich M."/>
            <person name="Jones J."/>
            <person name="Robertson H.M."/>
            <person name="Feyereisen R."/>
            <person name="Mechler-Hickson A."/>
            <person name="Mathers N."/>
            <person name="Lee C.E."/>
            <person name="Colbourne J.K."/>
            <person name="Biales A."/>
            <person name="Johnston J.S."/>
            <person name="Wellborn G.A."/>
            <person name="Rosendale A.J."/>
            <person name="Cridge A.G."/>
            <person name="Munoz-Torres M.C."/>
            <person name="Bain P.A."/>
            <person name="Manny A.R."/>
            <person name="Major K.M."/>
            <person name="Lambert F.N."/>
            <person name="Vulpe C.D."/>
            <person name="Tuck P."/>
            <person name="Blalock B.J."/>
            <person name="Lin Y.-Y."/>
            <person name="Smith M.E."/>
            <person name="Ochoa-Acuna H."/>
            <person name="Chen M.-J.M."/>
            <person name="Childers C.P."/>
            <person name="Qu J."/>
            <person name="Dugan S."/>
            <person name="Lee S.L."/>
            <person name="Chao H."/>
            <person name="Dinh H."/>
            <person name="Han Y."/>
            <person name="Doddapaneni H."/>
            <person name="Worley K.C."/>
            <person name="Muzny D.M."/>
            <person name="Gibbs R.A."/>
            <person name="Richards S."/>
        </authorList>
    </citation>
    <scope>NUCLEOTIDE SEQUENCE</scope>
    <source>
        <strain evidence="13">HAZT.00-mixed</strain>
        <tissue evidence="13">Whole organism</tissue>
    </source>
</reference>
<evidence type="ECO:0000256" key="5">
    <source>
        <dbReference type="ARBA" id="ARBA00022989"/>
    </source>
</evidence>
<dbReference type="InterPro" id="IPR046342">
    <property type="entry name" value="CBS_dom_sf"/>
</dbReference>
<dbReference type="SUPFAM" id="SSF81340">
    <property type="entry name" value="Clc chloride channel"/>
    <property type="match status" value="1"/>
</dbReference>